<comment type="caution">
    <text evidence="2">The sequence shown here is derived from an EMBL/GenBank/DDBJ whole genome shotgun (WGS) entry which is preliminary data.</text>
</comment>
<feature type="region of interest" description="Disordered" evidence="1">
    <location>
        <begin position="1"/>
        <end position="72"/>
    </location>
</feature>
<evidence type="ECO:0000313" key="2">
    <source>
        <dbReference type="EMBL" id="GAA4035414.1"/>
    </source>
</evidence>
<evidence type="ECO:0000256" key="1">
    <source>
        <dbReference type="SAM" id="MobiDB-lite"/>
    </source>
</evidence>
<name>A0ABP7U3U6_9PSEU</name>
<reference evidence="3" key="1">
    <citation type="journal article" date="2019" name="Int. J. Syst. Evol. Microbiol.">
        <title>The Global Catalogue of Microorganisms (GCM) 10K type strain sequencing project: providing services to taxonomists for standard genome sequencing and annotation.</title>
        <authorList>
            <consortium name="The Broad Institute Genomics Platform"/>
            <consortium name="The Broad Institute Genome Sequencing Center for Infectious Disease"/>
            <person name="Wu L."/>
            <person name="Ma J."/>
        </authorList>
    </citation>
    <scope>NUCLEOTIDE SEQUENCE [LARGE SCALE GENOMIC DNA]</scope>
    <source>
        <strain evidence="3">JCM 17342</strain>
    </source>
</reference>
<accession>A0ABP7U3U6</accession>
<proteinExistence type="predicted"/>
<feature type="compositionally biased region" description="Polar residues" evidence="1">
    <location>
        <begin position="18"/>
        <end position="27"/>
    </location>
</feature>
<sequence length="72" mass="7509">MLIEPLLADSAAPSSAAVRSTGSQISRNARMRPAISGMPSCASNRAANDSIQSDGCRPPTRLVSDTARPQLQ</sequence>
<keyword evidence="3" id="KW-1185">Reference proteome</keyword>
<gene>
    <name evidence="2" type="ORF">GCM10022247_71180</name>
</gene>
<feature type="compositionally biased region" description="Low complexity" evidence="1">
    <location>
        <begin position="1"/>
        <end position="17"/>
    </location>
</feature>
<dbReference type="Proteomes" id="UP001501747">
    <property type="component" value="Unassembled WGS sequence"/>
</dbReference>
<evidence type="ECO:0000313" key="3">
    <source>
        <dbReference type="Proteomes" id="UP001501747"/>
    </source>
</evidence>
<feature type="compositionally biased region" description="Polar residues" evidence="1">
    <location>
        <begin position="41"/>
        <end position="53"/>
    </location>
</feature>
<organism evidence="2 3">
    <name type="scientific">Allokutzneria multivorans</name>
    <dbReference type="NCBI Taxonomy" id="1142134"/>
    <lineage>
        <taxon>Bacteria</taxon>
        <taxon>Bacillati</taxon>
        <taxon>Actinomycetota</taxon>
        <taxon>Actinomycetes</taxon>
        <taxon>Pseudonocardiales</taxon>
        <taxon>Pseudonocardiaceae</taxon>
        <taxon>Allokutzneria</taxon>
    </lineage>
</organism>
<protein>
    <submittedName>
        <fullName evidence="2">Uncharacterized protein</fullName>
    </submittedName>
</protein>
<dbReference type="EMBL" id="BAABAL010000026">
    <property type="protein sequence ID" value="GAA4035414.1"/>
    <property type="molecule type" value="Genomic_DNA"/>
</dbReference>